<sequence length="934" mass="105730">MNKGSRKNRAVPGLIVALLLAFSGYCWQSLSQQQQAHDLNDAAEVVLNRINADTVYLLGREQANDSNVQQRLNQLSITLDGFVREVRSDPELVQDDLSQALLDDMDTYLMALARLHAIEMAIEYLNAPLQAQIKKVRGISPSDSALHRDLEELAQLSNYLQRSWDKREQTTLDQLQQQLQSRYGNLPEIATLIRLSKEMSQQVIAYHTLRYQLIDMHVIESLVRWKLDKLERASSLMNRFYLMVLCGALICFALVAFTLWRRNQKLSELSRQTGLLAQAKSDFLANMSHEIRTPMNAIIGFSSLALQTELDQQQRDYLGKIKSSSDTLLLLINDILDLTKVESGKLTLEEIDFDLSEQLDSLAGMFADLAERKHVEVVIRKSPEVPVFLRGDPLRLGQVLVNLVNNAIKFTERGEVEVCIELANPHPMRIRFSVRDTGIGIAEEKQTQLFQAFTQLEAGNTRKYGGSGLGLNISQRLVELMGGRISVESKPGVGSLFKFDIPMAQAVYGVAGRKVFFENQPLVMVMDDNELVLDLARDILTRAGVRVLPVNSLSRARQLLREEGPNLRLAILDWRMGQEDGLDLALEMYQHSQWRRIPILMISAWAREGLHARMDSMGLTHFLPKPMTENALLAKVDELLNGSSYELNLRKAEAQGDQQHFKSLLQGTRVLLAEDNRVNQQLIIEYLRRVDAVVCVVSNGREAVERVAEQPFDVILMDLQMPVLDGLDATRQIRKMVDKHDVPIIALTASAMPGDKERCLGVGMNGYVTKPVSKLDLYNNLLQWVKPQGVEQAGIMEVKPPDMIGILDLQDALKRLEQDKEALQILFKLFMSEHKDDLWEIRSALRRQQSEVASKLLHTLKGVSANISAARLQLVAGELEWRLRQNEVLSETDLEQLQQVFSQTREEVSHFLLTGEQHENSYNPYSSGDDRMSQ</sequence>
<keyword evidence="6" id="KW-0418">Kinase</keyword>
<dbReference type="Pfam" id="PF00512">
    <property type="entry name" value="HisKA"/>
    <property type="match status" value="1"/>
</dbReference>
<dbReference type="CDD" id="cd17546">
    <property type="entry name" value="REC_hyHK_CKI1_RcsC-like"/>
    <property type="match status" value="1"/>
</dbReference>
<dbReference type="SMART" id="SM00388">
    <property type="entry name" value="HisKA"/>
    <property type="match status" value="1"/>
</dbReference>
<evidence type="ECO:0000256" key="2">
    <source>
        <dbReference type="ARBA" id="ARBA00012438"/>
    </source>
</evidence>
<dbReference type="EMBL" id="SSUX01000013">
    <property type="protein sequence ID" value="THJ42475.1"/>
    <property type="molecule type" value="Genomic_DNA"/>
</dbReference>
<feature type="modified residue" description="Phosphohistidine" evidence="9">
    <location>
        <position position="858"/>
    </location>
</feature>
<keyword evidence="8" id="KW-0902">Two-component regulatory system</keyword>
<feature type="domain" description="Response regulatory" evidence="14">
    <location>
        <begin position="669"/>
        <end position="785"/>
    </location>
</feature>
<keyword evidence="4" id="KW-0808">Transferase</keyword>
<dbReference type="SUPFAM" id="SSF47384">
    <property type="entry name" value="Homodimeric domain of signal transducing histidine kinase"/>
    <property type="match status" value="1"/>
</dbReference>
<dbReference type="InterPro" id="IPR036890">
    <property type="entry name" value="HATPase_C_sf"/>
</dbReference>
<feature type="transmembrane region" description="Helical" evidence="12">
    <location>
        <begin position="240"/>
        <end position="260"/>
    </location>
</feature>
<dbReference type="CDD" id="cd00082">
    <property type="entry name" value="HisKA"/>
    <property type="match status" value="1"/>
</dbReference>
<dbReference type="FunFam" id="1.10.287.130:FF:000002">
    <property type="entry name" value="Two-component osmosensing histidine kinase"/>
    <property type="match status" value="1"/>
</dbReference>
<evidence type="ECO:0000259" key="14">
    <source>
        <dbReference type="PROSITE" id="PS50110"/>
    </source>
</evidence>
<dbReference type="SMART" id="SM00448">
    <property type="entry name" value="REC"/>
    <property type="match status" value="2"/>
</dbReference>
<keyword evidence="7" id="KW-0067">ATP-binding</keyword>
<evidence type="ECO:0000313" key="16">
    <source>
        <dbReference type="EMBL" id="THJ42475.1"/>
    </source>
</evidence>
<feature type="modified residue" description="4-aspartylphosphate" evidence="10">
    <location>
        <position position="573"/>
    </location>
</feature>
<dbReference type="PROSITE" id="PS50110">
    <property type="entry name" value="RESPONSE_REGULATORY"/>
    <property type="match status" value="2"/>
</dbReference>
<dbReference type="Proteomes" id="UP000309618">
    <property type="component" value="Unassembled WGS sequence"/>
</dbReference>
<dbReference type="GO" id="GO:0005886">
    <property type="term" value="C:plasma membrane"/>
    <property type="evidence" value="ECO:0007669"/>
    <property type="project" value="UniProtKB-SubCell"/>
</dbReference>
<dbReference type="RefSeq" id="WP_136502189.1">
    <property type="nucleotide sequence ID" value="NZ_SSUX01000013.1"/>
</dbReference>
<dbReference type="PROSITE" id="PS50894">
    <property type="entry name" value="HPT"/>
    <property type="match status" value="1"/>
</dbReference>
<feature type="domain" description="Histidine kinase" evidence="13">
    <location>
        <begin position="286"/>
        <end position="505"/>
    </location>
</feature>
<dbReference type="CDD" id="cd00156">
    <property type="entry name" value="REC"/>
    <property type="match status" value="1"/>
</dbReference>
<evidence type="ECO:0000256" key="3">
    <source>
        <dbReference type="ARBA" id="ARBA00022553"/>
    </source>
</evidence>
<evidence type="ECO:0000256" key="5">
    <source>
        <dbReference type="ARBA" id="ARBA00022741"/>
    </source>
</evidence>
<dbReference type="CDD" id="cd16922">
    <property type="entry name" value="HATPase_EvgS-ArcB-TorS-like"/>
    <property type="match status" value="1"/>
</dbReference>
<dbReference type="Gene3D" id="1.20.120.160">
    <property type="entry name" value="HPT domain"/>
    <property type="match status" value="1"/>
</dbReference>
<keyword evidence="12" id="KW-1133">Transmembrane helix</keyword>
<dbReference type="SMART" id="SM00387">
    <property type="entry name" value="HATPase_c"/>
    <property type="match status" value="1"/>
</dbReference>
<dbReference type="InterPro" id="IPR036641">
    <property type="entry name" value="HPT_dom_sf"/>
</dbReference>
<dbReference type="PRINTS" id="PR00344">
    <property type="entry name" value="BCTRLSENSOR"/>
</dbReference>
<evidence type="ECO:0000256" key="4">
    <source>
        <dbReference type="ARBA" id="ARBA00022679"/>
    </source>
</evidence>
<comment type="catalytic activity">
    <reaction evidence="1">
        <text>ATP + protein L-histidine = ADP + protein N-phospho-L-histidine.</text>
        <dbReference type="EC" id="2.7.13.3"/>
    </reaction>
</comment>
<dbReference type="Pfam" id="PF02518">
    <property type="entry name" value="HATPase_c"/>
    <property type="match status" value="1"/>
</dbReference>
<dbReference type="InterPro" id="IPR005467">
    <property type="entry name" value="His_kinase_dom"/>
</dbReference>
<dbReference type="InterPro" id="IPR001789">
    <property type="entry name" value="Sig_transdc_resp-reg_receiver"/>
</dbReference>
<dbReference type="Gene3D" id="3.40.50.2300">
    <property type="match status" value="2"/>
</dbReference>
<evidence type="ECO:0000256" key="8">
    <source>
        <dbReference type="ARBA" id="ARBA00023012"/>
    </source>
</evidence>
<evidence type="ECO:0000259" key="15">
    <source>
        <dbReference type="PROSITE" id="PS50894"/>
    </source>
</evidence>
<dbReference type="Pfam" id="PF01627">
    <property type="entry name" value="Hpt"/>
    <property type="match status" value="1"/>
</dbReference>
<organism evidence="16 17">
    <name type="scientific">Aeromonas veronii</name>
    <dbReference type="NCBI Taxonomy" id="654"/>
    <lineage>
        <taxon>Bacteria</taxon>
        <taxon>Pseudomonadati</taxon>
        <taxon>Pseudomonadota</taxon>
        <taxon>Gammaproteobacteria</taxon>
        <taxon>Aeromonadales</taxon>
        <taxon>Aeromonadaceae</taxon>
        <taxon>Aeromonas</taxon>
    </lineage>
</organism>
<evidence type="ECO:0000256" key="11">
    <source>
        <dbReference type="SAM" id="Coils"/>
    </source>
</evidence>
<dbReference type="Gene3D" id="1.10.287.130">
    <property type="match status" value="1"/>
</dbReference>
<dbReference type="InterPro" id="IPR011006">
    <property type="entry name" value="CheY-like_superfamily"/>
</dbReference>
<evidence type="ECO:0000256" key="10">
    <source>
        <dbReference type="PROSITE-ProRule" id="PRU00169"/>
    </source>
</evidence>
<keyword evidence="3 10" id="KW-0597">Phosphoprotein</keyword>
<dbReference type="SUPFAM" id="SSF55874">
    <property type="entry name" value="ATPase domain of HSP90 chaperone/DNA topoisomerase II/histidine kinase"/>
    <property type="match status" value="1"/>
</dbReference>
<dbReference type="SUPFAM" id="SSF52172">
    <property type="entry name" value="CheY-like"/>
    <property type="match status" value="2"/>
</dbReference>
<keyword evidence="12" id="KW-0472">Membrane</keyword>
<evidence type="ECO:0000256" key="7">
    <source>
        <dbReference type="ARBA" id="ARBA00022840"/>
    </source>
</evidence>
<dbReference type="GO" id="GO:0000155">
    <property type="term" value="F:phosphorelay sensor kinase activity"/>
    <property type="evidence" value="ECO:0007669"/>
    <property type="project" value="InterPro"/>
</dbReference>
<dbReference type="InterPro" id="IPR008207">
    <property type="entry name" value="Sig_transdc_His_kin_Hpt_dom"/>
</dbReference>
<dbReference type="InterPro" id="IPR004358">
    <property type="entry name" value="Sig_transdc_His_kin-like_C"/>
</dbReference>
<keyword evidence="5" id="KW-0547">Nucleotide-binding</keyword>
<evidence type="ECO:0000259" key="13">
    <source>
        <dbReference type="PROSITE" id="PS50109"/>
    </source>
</evidence>
<name>A0A4S5CEJ5_AERVE</name>
<dbReference type="PANTHER" id="PTHR45339:SF3">
    <property type="entry name" value="HISTIDINE KINASE"/>
    <property type="match status" value="1"/>
</dbReference>
<dbReference type="InterPro" id="IPR003594">
    <property type="entry name" value="HATPase_dom"/>
</dbReference>
<feature type="domain" description="Response regulatory" evidence="14">
    <location>
        <begin position="522"/>
        <end position="640"/>
    </location>
</feature>
<feature type="coiled-coil region" evidence="11">
    <location>
        <begin position="806"/>
        <end position="833"/>
    </location>
</feature>
<dbReference type="AlphaFoldDB" id="A0A4S5CEJ5"/>
<evidence type="ECO:0000313" key="17">
    <source>
        <dbReference type="Proteomes" id="UP000309618"/>
    </source>
</evidence>
<accession>A0A4S5CEJ5</accession>
<proteinExistence type="predicted"/>
<dbReference type="EC" id="2.7.13.3" evidence="2"/>
<gene>
    <name evidence="16" type="ORF">E8Q35_16390</name>
</gene>
<feature type="modified residue" description="4-aspartylphosphate" evidence="10">
    <location>
        <position position="718"/>
    </location>
</feature>
<evidence type="ECO:0000256" key="12">
    <source>
        <dbReference type="SAM" id="Phobius"/>
    </source>
</evidence>
<dbReference type="Pfam" id="PF00072">
    <property type="entry name" value="Response_reg"/>
    <property type="match status" value="2"/>
</dbReference>
<reference evidence="16 17" key="1">
    <citation type="submission" date="2019-04" db="EMBL/GenBank/DDBJ databases">
        <title>Comparative genomics of Aeromonas veronii strains pathogenic to fish.</title>
        <authorList>
            <person name="Cascarano M.C."/>
            <person name="Smyrli M."/>
            <person name="Katharios P."/>
        </authorList>
    </citation>
    <scope>NUCLEOTIDE SEQUENCE [LARGE SCALE GENOMIC DNA]</scope>
    <source>
        <strain evidence="16 17">XU1</strain>
    </source>
</reference>
<keyword evidence="11" id="KW-0175">Coiled coil</keyword>
<dbReference type="PROSITE" id="PS50109">
    <property type="entry name" value="HIS_KIN"/>
    <property type="match status" value="1"/>
</dbReference>
<dbReference type="InterPro" id="IPR036097">
    <property type="entry name" value="HisK_dim/P_sf"/>
</dbReference>
<dbReference type="InterPro" id="IPR003661">
    <property type="entry name" value="HisK_dim/P_dom"/>
</dbReference>
<evidence type="ECO:0000256" key="6">
    <source>
        <dbReference type="ARBA" id="ARBA00022777"/>
    </source>
</evidence>
<evidence type="ECO:0000256" key="1">
    <source>
        <dbReference type="ARBA" id="ARBA00000085"/>
    </source>
</evidence>
<protein>
    <recommendedName>
        <fullName evidence="2">histidine kinase</fullName>
        <ecNumber evidence="2">2.7.13.3</ecNumber>
    </recommendedName>
</protein>
<dbReference type="GO" id="GO:0005524">
    <property type="term" value="F:ATP binding"/>
    <property type="evidence" value="ECO:0007669"/>
    <property type="project" value="UniProtKB-KW"/>
</dbReference>
<evidence type="ECO:0000256" key="9">
    <source>
        <dbReference type="PROSITE-ProRule" id="PRU00110"/>
    </source>
</evidence>
<dbReference type="SUPFAM" id="SSF47226">
    <property type="entry name" value="Histidine-containing phosphotransfer domain, HPT domain"/>
    <property type="match status" value="1"/>
</dbReference>
<keyword evidence="12" id="KW-0812">Transmembrane</keyword>
<dbReference type="FunFam" id="3.30.565.10:FF:000078">
    <property type="entry name" value="Two-component sensor histidine kinase"/>
    <property type="match status" value="1"/>
</dbReference>
<feature type="domain" description="HPt" evidence="15">
    <location>
        <begin position="819"/>
        <end position="915"/>
    </location>
</feature>
<dbReference type="PANTHER" id="PTHR45339">
    <property type="entry name" value="HYBRID SIGNAL TRANSDUCTION HISTIDINE KINASE J"/>
    <property type="match status" value="1"/>
</dbReference>
<comment type="caution">
    <text evidence="16">The sequence shown here is derived from an EMBL/GenBank/DDBJ whole genome shotgun (WGS) entry which is preliminary data.</text>
</comment>
<dbReference type="Gene3D" id="3.30.565.10">
    <property type="entry name" value="Histidine kinase-like ATPase, C-terminal domain"/>
    <property type="match status" value="1"/>
</dbReference>